<accession>A0A1I3FQE7</accession>
<evidence type="ECO:0000313" key="19">
    <source>
        <dbReference type="EMBL" id="SFI13498.1"/>
    </source>
</evidence>
<evidence type="ECO:0000256" key="1">
    <source>
        <dbReference type="ARBA" id="ARBA00004571"/>
    </source>
</evidence>
<feature type="domain" description="TonB-dependent receptor plug" evidence="18">
    <location>
        <begin position="60"/>
        <end position="158"/>
    </location>
</feature>
<keyword evidence="3 14" id="KW-0813">Transport</keyword>
<evidence type="ECO:0000256" key="13">
    <source>
        <dbReference type="ARBA" id="ARBA00023237"/>
    </source>
</evidence>
<dbReference type="STRING" id="1125876.SAMN05443292_1552"/>
<dbReference type="InterPro" id="IPR037066">
    <property type="entry name" value="Plug_dom_sf"/>
</dbReference>
<dbReference type="InterPro" id="IPR000531">
    <property type="entry name" value="Beta-barrel_TonB"/>
</dbReference>
<evidence type="ECO:0000256" key="12">
    <source>
        <dbReference type="ARBA" id="ARBA00023170"/>
    </source>
</evidence>
<evidence type="ECO:0000256" key="5">
    <source>
        <dbReference type="ARBA" id="ARBA00022496"/>
    </source>
</evidence>
<keyword evidence="4 14" id="KW-1134">Transmembrane beta strand</keyword>
<keyword evidence="5" id="KW-0410">Iron transport</keyword>
<dbReference type="PROSITE" id="PS52016">
    <property type="entry name" value="TONB_DEPENDENT_REC_3"/>
    <property type="match status" value="1"/>
</dbReference>
<evidence type="ECO:0000256" key="11">
    <source>
        <dbReference type="ARBA" id="ARBA00023136"/>
    </source>
</evidence>
<dbReference type="CDD" id="cd01347">
    <property type="entry name" value="ligand_gated_channel"/>
    <property type="match status" value="1"/>
</dbReference>
<comment type="similarity">
    <text evidence="2 14 15">Belongs to the TonB-dependent receptor family.</text>
</comment>
<dbReference type="GO" id="GO:0015344">
    <property type="term" value="F:siderophore uptake transmembrane transporter activity"/>
    <property type="evidence" value="ECO:0007669"/>
    <property type="project" value="TreeGrafter"/>
</dbReference>
<evidence type="ECO:0000313" key="20">
    <source>
        <dbReference type="Proteomes" id="UP000198931"/>
    </source>
</evidence>
<evidence type="ECO:0000256" key="16">
    <source>
        <dbReference type="SAM" id="SignalP"/>
    </source>
</evidence>
<dbReference type="InterPro" id="IPR010105">
    <property type="entry name" value="TonB_sidphr_rcpt"/>
</dbReference>
<proteinExistence type="inferred from homology"/>
<keyword evidence="12" id="KW-0675">Receptor</keyword>
<evidence type="ECO:0000256" key="3">
    <source>
        <dbReference type="ARBA" id="ARBA00022448"/>
    </source>
</evidence>
<dbReference type="GO" id="GO:0038023">
    <property type="term" value="F:signaling receptor activity"/>
    <property type="evidence" value="ECO:0007669"/>
    <property type="project" value="InterPro"/>
</dbReference>
<evidence type="ECO:0000256" key="15">
    <source>
        <dbReference type="RuleBase" id="RU003357"/>
    </source>
</evidence>
<protein>
    <submittedName>
        <fullName evidence="19">Iron complex outermembrane recepter protein</fullName>
    </submittedName>
</protein>
<feature type="chain" id="PRO_5011635671" evidence="16">
    <location>
        <begin position="20"/>
        <end position="771"/>
    </location>
</feature>
<dbReference type="Proteomes" id="UP000198931">
    <property type="component" value="Unassembled WGS sequence"/>
</dbReference>
<dbReference type="Pfam" id="PF00593">
    <property type="entry name" value="TonB_dep_Rec_b-barrel"/>
    <property type="match status" value="1"/>
</dbReference>
<name>A0A1I3FQE7_9FLAO</name>
<keyword evidence="6 14" id="KW-0812">Transmembrane</keyword>
<evidence type="ECO:0000256" key="6">
    <source>
        <dbReference type="ARBA" id="ARBA00022692"/>
    </source>
</evidence>
<keyword evidence="8" id="KW-0408">Iron</keyword>
<feature type="domain" description="TonB-dependent receptor-like beta-barrel" evidence="17">
    <location>
        <begin position="229"/>
        <end position="741"/>
    </location>
</feature>
<evidence type="ECO:0000256" key="2">
    <source>
        <dbReference type="ARBA" id="ARBA00009810"/>
    </source>
</evidence>
<evidence type="ECO:0000256" key="4">
    <source>
        <dbReference type="ARBA" id="ARBA00022452"/>
    </source>
</evidence>
<dbReference type="RefSeq" id="WP_090079533.1">
    <property type="nucleotide sequence ID" value="NZ_FOQT01000002.1"/>
</dbReference>
<dbReference type="PANTHER" id="PTHR32552">
    <property type="entry name" value="FERRICHROME IRON RECEPTOR-RELATED"/>
    <property type="match status" value="1"/>
</dbReference>
<dbReference type="InterPro" id="IPR012910">
    <property type="entry name" value="Plug_dom"/>
</dbReference>
<keyword evidence="10 15" id="KW-0798">TonB box</keyword>
<keyword evidence="11 14" id="KW-0472">Membrane</keyword>
<sequence>MKKTIICLGMLSLSGFAGAQMRFELVSDTLKIQEIEDVQLHKSGNPNKAKVQSGKSQLTAMETPQAISIVTHEIIEQQQSKQLSEVLQNVNGLYVTSSRGSSQDSFGGRGFNFGNDNIFKNGARVNSGVFPEVSGLERVEVLKGSNAMLYGNTAAGGIVNLITKKPRFEQGGSVSLNAGSWNNYKPTVDLYGPLSKNIAFRVNGAYEYAESFRDVVTNKKYYFNPSFVLNLGEKTQIIVEGDYLKNDFTPDFGIGSITNKDGSYRINDLLKRSDFVGANWQYQNVQQATSDIIVNHKFNDKWSLNSVVSYQNYTKDYFSTERTQWAFDNNNRLNWNRPLNRTYNEQNYGSAQVNINGEFNTGKINHKILIGSDADYSQSDSYTYFNPDSNKTFGTSYFYGTNGSANGTVYLDDPSSWASGAIPNSQKLEKNRISTRRFGAFVQDYISLTKEFKVIAGLRWSYIENLATLNTKFRTNIKTQLNNTGTSDQAFSPKLGLVYMPNENLSAFATYTNSFASNAGYTSDGISNLNTTGTAAQILDRVNNLSKSGINPTTVDQYEVGGKKNFWNNAVALNVTLYQILYNNFYQNYFYVDAAGSIQTPDSNLKEFAGKLRSRGFEVDITGNPNKNISIIGGFSYNNSVYVDTPEKGYVENQRLVRTPATTANASVFYKFTDYGLSGLNVGIGAYFIGDRIAGWNDSKSTNISRKGVTRSFDVNDYTTISLSAGYDWKKFSIQGKVGNLFDVVNYNVHENYSVNPITPRNFYFTLTYKL</sequence>
<keyword evidence="9" id="KW-0406">Ion transport</keyword>
<dbReference type="EMBL" id="FOQT01000002">
    <property type="protein sequence ID" value="SFI13498.1"/>
    <property type="molecule type" value="Genomic_DNA"/>
</dbReference>
<comment type="subcellular location">
    <subcellularLocation>
        <location evidence="1 14">Cell outer membrane</location>
        <topology evidence="1 14">Multi-pass membrane protein</topology>
    </subcellularLocation>
</comment>
<evidence type="ECO:0000259" key="17">
    <source>
        <dbReference type="Pfam" id="PF00593"/>
    </source>
</evidence>
<dbReference type="Gene3D" id="2.40.170.20">
    <property type="entry name" value="TonB-dependent receptor, beta-barrel domain"/>
    <property type="match status" value="1"/>
</dbReference>
<evidence type="ECO:0000256" key="7">
    <source>
        <dbReference type="ARBA" id="ARBA00022729"/>
    </source>
</evidence>
<dbReference type="NCBIfam" id="TIGR01783">
    <property type="entry name" value="TonB-siderophor"/>
    <property type="match status" value="1"/>
</dbReference>
<keyword evidence="7 16" id="KW-0732">Signal</keyword>
<dbReference type="PANTHER" id="PTHR32552:SF68">
    <property type="entry name" value="FERRICHROME OUTER MEMBRANE TRANSPORTER_PHAGE RECEPTOR"/>
    <property type="match status" value="1"/>
</dbReference>
<keyword evidence="13 14" id="KW-0998">Cell outer membrane</keyword>
<dbReference type="Pfam" id="PF07715">
    <property type="entry name" value="Plug"/>
    <property type="match status" value="1"/>
</dbReference>
<reference evidence="19 20" key="1">
    <citation type="submission" date="2016-10" db="EMBL/GenBank/DDBJ databases">
        <authorList>
            <person name="de Groot N.N."/>
        </authorList>
    </citation>
    <scope>NUCLEOTIDE SEQUENCE [LARGE SCALE GENOMIC DNA]</scope>
    <source>
        <strain evidence="19 20">DSM 26000</strain>
    </source>
</reference>
<dbReference type="SUPFAM" id="SSF56935">
    <property type="entry name" value="Porins"/>
    <property type="match status" value="1"/>
</dbReference>
<dbReference type="GO" id="GO:0009279">
    <property type="term" value="C:cell outer membrane"/>
    <property type="evidence" value="ECO:0007669"/>
    <property type="project" value="UniProtKB-SubCell"/>
</dbReference>
<organism evidence="19 20">
    <name type="scientific">Halpernia frigidisoli</name>
    <dbReference type="NCBI Taxonomy" id="1125876"/>
    <lineage>
        <taxon>Bacteria</taxon>
        <taxon>Pseudomonadati</taxon>
        <taxon>Bacteroidota</taxon>
        <taxon>Flavobacteriia</taxon>
        <taxon>Flavobacteriales</taxon>
        <taxon>Weeksellaceae</taxon>
        <taxon>Chryseobacterium group</taxon>
        <taxon>Halpernia</taxon>
    </lineage>
</organism>
<dbReference type="Gene3D" id="2.170.130.10">
    <property type="entry name" value="TonB-dependent receptor, plug domain"/>
    <property type="match status" value="1"/>
</dbReference>
<evidence type="ECO:0000256" key="9">
    <source>
        <dbReference type="ARBA" id="ARBA00023065"/>
    </source>
</evidence>
<dbReference type="InterPro" id="IPR039426">
    <property type="entry name" value="TonB-dep_rcpt-like"/>
</dbReference>
<evidence type="ECO:0000256" key="10">
    <source>
        <dbReference type="ARBA" id="ARBA00023077"/>
    </source>
</evidence>
<dbReference type="OrthoDB" id="9775095at2"/>
<gene>
    <name evidence="19" type="ORF">SAMN05443292_1552</name>
</gene>
<dbReference type="GO" id="GO:0015891">
    <property type="term" value="P:siderophore transport"/>
    <property type="evidence" value="ECO:0007669"/>
    <property type="project" value="InterPro"/>
</dbReference>
<dbReference type="InterPro" id="IPR036942">
    <property type="entry name" value="Beta-barrel_TonB_sf"/>
</dbReference>
<evidence type="ECO:0000256" key="14">
    <source>
        <dbReference type="PROSITE-ProRule" id="PRU01360"/>
    </source>
</evidence>
<feature type="signal peptide" evidence="16">
    <location>
        <begin position="1"/>
        <end position="19"/>
    </location>
</feature>
<evidence type="ECO:0000256" key="8">
    <source>
        <dbReference type="ARBA" id="ARBA00023004"/>
    </source>
</evidence>
<keyword evidence="20" id="KW-1185">Reference proteome</keyword>
<evidence type="ECO:0000259" key="18">
    <source>
        <dbReference type="Pfam" id="PF07715"/>
    </source>
</evidence>
<dbReference type="AlphaFoldDB" id="A0A1I3FQE7"/>